<feature type="domain" description="Fungal-type protein kinase" evidence="1">
    <location>
        <begin position="53"/>
        <end position="146"/>
    </location>
</feature>
<dbReference type="Proteomes" id="UP000292957">
    <property type="component" value="Unassembled WGS sequence"/>
</dbReference>
<organism evidence="2">
    <name type="scientific">Dichomitus squalens</name>
    <dbReference type="NCBI Taxonomy" id="114155"/>
    <lineage>
        <taxon>Eukaryota</taxon>
        <taxon>Fungi</taxon>
        <taxon>Dikarya</taxon>
        <taxon>Basidiomycota</taxon>
        <taxon>Agaricomycotina</taxon>
        <taxon>Agaricomycetes</taxon>
        <taxon>Polyporales</taxon>
        <taxon>Polyporaceae</taxon>
        <taxon>Dichomitus</taxon>
    </lineage>
</organism>
<protein>
    <recommendedName>
        <fullName evidence="1">Fungal-type protein kinase domain-containing protein</fullName>
    </recommendedName>
</protein>
<dbReference type="OrthoDB" id="2742759at2759"/>
<evidence type="ECO:0000259" key="1">
    <source>
        <dbReference type="Pfam" id="PF17667"/>
    </source>
</evidence>
<dbReference type="InterPro" id="IPR040976">
    <property type="entry name" value="Pkinase_fungal"/>
</dbReference>
<gene>
    <name evidence="2" type="ORF">BD311DRAFT_837183</name>
</gene>
<name>A0A4Q9MRY0_9APHY</name>
<accession>A0A4Q9MRY0</accession>
<reference evidence="2" key="1">
    <citation type="submission" date="2019-01" db="EMBL/GenBank/DDBJ databases">
        <title>Draft genome sequences of three monokaryotic isolates of the white-rot basidiomycete fungus Dichomitus squalens.</title>
        <authorList>
            <consortium name="DOE Joint Genome Institute"/>
            <person name="Lopez S.C."/>
            <person name="Andreopoulos B."/>
            <person name="Pangilinan J."/>
            <person name="Lipzen A."/>
            <person name="Riley R."/>
            <person name="Ahrendt S."/>
            <person name="Ng V."/>
            <person name="Barry K."/>
            <person name="Daum C."/>
            <person name="Grigoriev I.V."/>
            <person name="Hilden K.S."/>
            <person name="Makela M.R."/>
            <person name="de Vries R.P."/>
        </authorList>
    </citation>
    <scope>NUCLEOTIDE SEQUENCE [LARGE SCALE GENOMIC DNA]</scope>
    <source>
        <strain evidence="2">OM18370.1</strain>
    </source>
</reference>
<dbReference type="EMBL" id="ML143416">
    <property type="protein sequence ID" value="TBU29031.1"/>
    <property type="molecule type" value="Genomic_DNA"/>
</dbReference>
<sequence>MGFSALHFEVKSSTSQDFFRDLVDEGKLGEGGHESFNWIVDQHDYHDTSPTQADKRLAKRQHRRHYFTFSVSGKWIRFIRWDRAGAVVSERFNILKHSELFCQFFWRFAHITDAERGYDLTVEPATPEQEETFRQAIQDHIIHQQKYTMIGLDSA</sequence>
<proteinExistence type="predicted"/>
<evidence type="ECO:0000313" key="2">
    <source>
        <dbReference type="EMBL" id="TBU29031.1"/>
    </source>
</evidence>
<dbReference type="Pfam" id="PF17667">
    <property type="entry name" value="Pkinase_fungal"/>
    <property type="match status" value="1"/>
</dbReference>
<dbReference type="AlphaFoldDB" id="A0A4Q9MRY0"/>